<sequence length="74" mass="8577">MASKQGIREGTCIVKRANQTTITTTHQCGVLDRFVGYVFSQVDRLYVMTQEEETENYDYEHMSRPNGEEQVQTQ</sequence>
<name>A0AA86VKJ8_9FABA</name>
<evidence type="ECO:0000256" key="1">
    <source>
        <dbReference type="SAM" id="MobiDB-lite"/>
    </source>
</evidence>
<evidence type="ECO:0000313" key="3">
    <source>
        <dbReference type="Proteomes" id="UP001189624"/>
    </source>
</evidence>
<proteinExistence type="predicted"/>
<organism evidence="2 3">
    <name type="scientific">Sphenostylis stenocarpa</name>
    <dbReference type="NCBI Taxonomy" id="92480"/>
    <lineage>
        <taxon>Eukaryota</taxon>
        <taxon>Viridiplantae</taxon>
        <taxon>Streptophyta</taxon>
        <taxon>Embryophyta</taxon>
        <taxon>Tracheophyta</taxon>
        <taxon>Spermatophyta</taxon>
        <taxon>Magnoliopsida</taxon>
        <taxon>eudicotyledons</taxon>
        <taxon>Gunneridae</taxon>
        <taxon>Pentapetalae</taxon>
        <taxon>rosids</taxon>
        <taxon>fabids</taxon>
        <taxon>Fabales</taxon>
        <taxon>Fabaceae</taxon>
        <taxon>Papilionoideae</taxon>
        <taxon>50 kb inversion clade</taxon>
        <taxon>NPAAA clade</taxon>
        <taxon>indigoferoid/millettioid clade</taxon>
        <taxon>Phaseoleae</taxon>
        <taxon>Sphenostylis</taxon>
    </lineage>
</organism>
<dbReference type="Gramene" id="rna-AYBTSS11_LOCUS11276">
    <property type="protein sequence ID" value="CAJ1943278.1"/>
    <property type="gene ID" value="gene-AYBTSS11_LOCUS11276"/>
</dbReference>
<feature type="region of interest" description="Disordered" evidence="1">
    <location>
        <begin position="54"/>
        <end position="74"/>
    </location>
</feature>
<feature type="compositionally biased region" description="Basic and acidic residues" evidence="1">
    <location>
        <begin position="58"/>
        <end position="67"/>
    </location>
</feature>
<dbReference type="EMBL" id="OY731400">
    <property type="protein sequence ID" value="CAJ1943278.1"/>
    <property type="molecule type" value="Genomic_DNA"/>
</dbReference>
<evidence type="ECO:0000313" key="2">
    <source>
        <dbReference type="EMBL" id="CAJ1943278.1"/>
    </source>
</evidence>
<dbReference type="Proteomes" id="UP001189624">
    <property type="component" value="Chromosome 3"/>
</dbReference>
<dbReference type="AlphaFoldDB" id="A0AA86VKJ8"/>
<keyword evidence="3" id="KW-1185">Reference proteome</keyword>
<protein>
    <submittedName>
        <fullName evidence="2">Uncharacterized protein</fullName>
    </submittedName>
</protein>
<gene>
    <name evidence="2" type="ORF">AYBTSS11_LOCUS11276</name>
</gene>
<accession>A0AA86VKJ8</accession>
<reference evidence="2" key="1">
    <citation type="submission" date="2023-10" db="EMBL/GenBank/DDBJ databases">
        <authorList>
            <person name="Domelevo Entfellner J.-B."/>
        </authorList>
    </citation>
    <scope>NUCLEOTIDE SEQUENCE</scope>
</reference>